<keyword evidence="1" id="KW-0472">Membrane</keyword>
<dbReference type="Pfam" id="PF10112">
    <property type="entry name" value="Halogen_Hydrol"/>
    <property type="match status" value="1"/>
</dbReference>
<dbReference type="RefSeq" id="WP_126831991.1">
    <property type="nucleotide sequence ID" value="NZ_CBCRYB010000009.1"/>
</dbReference>
<sequence length="231" mass="26811">MSLKTRKQKNKRFFYILITLTIVSLLFANGDFMTLLLIGWLIYLVRYLKGRRRKTIKTIPTLTEEKSQHYYDNGMTDQQIDFFRETMAHTKKMIVQLEENMAATSKLRAIDLRNDTVKAAKATFKELVKEPRKLHKADQFLYTHLPNLVDLTGKYLEIDGHDLKNKATYQALEKSATVINDVSLLLVADYQAIVADDLEELDIEIAIAEQNMAREKELASFETETEKEQEN</sequence>
<name>A0A430A687_9ENTE</name>
<dbReference type="EMBL" id="NGJY01000003">
    <property type="protein sequence ID" value="RSU02386.1"/>
    <property type="molecule type" value="Genomic_DNA"/>
</dbReference>
<evidence type="ECO:0000313" key="2">
    <source>
        <dbReference type="EMBL" id="RSU02386.1"/>
    </source>
</evidence>
<feature type="transmembrane region" description="Helical" evidence="1">
    <location>
        <begin position="12"/>
        <end position="27"/>
    </location>
</feature>
<keyword evidence="1" id="KW-1133">Transmembrane helix</keyword>
<comment type="caution">
    <text evidence="2">The sequence shown here is derived from an EMBL/GenBank/DDBJ whole genome shotgun (WGS) entry which is preliminary data.</text>
</comment>
<keyword evidence="3" id="KW-1185">Reference proteome</keyword>
<reference evidence="2 3" key="1">
    <citation type="submission" date="2017-05" db="EMBL/GenBank/DDBJ databases">
        <title>Vagococcus spp. assemblies.</title>
        <authorList>
            <person name="Gulvik C.A."/>
        </authorList>
    </citation>
    <scope>NUCLEOTIDE SEQUENCE [LARGE SCALE GENOMIC DNA]</scope>
    <source>
        <strain evidence="2 3">CCUG 41755</strain>
    </source>
</reference>
<evidence type="ECO:0008006" key="4">
    <source>
        <dbReference type="Google" id="ProtNLM"/>
    </source>
</evidence>
<organism evidence="2 3">
    <name type="scientific">Vagococcus fessus</name>
    <dbReference type="NCBI Taxonomy" id="120370"/>
    <lineage>
        <taxon>Bacteria</taxon>
        <taxon>Bacillati</taxon>
        <taxon>Bacillota</taxon>
        <taxon>Bacilli</taxon>
        <taxon>Lactobacillales</taxon>
        <taxon>Enterococcaceae</taxon>
        <taxon>Vagococcus</taxon>
    </lineage>
</organism>
<dbReference type="AlphaFoldDB" id="A0A430A687"/>
<dbReference type="InterPro" id="IPR018770">
    <property type="entry name" value="ChloroindolylP_hydrolase"/>
</dbReference>
<keyword evidence="1" id="KW-0812">Transmembrane</keyword>
<proteinExistence type="predicted"/>
<protein>
    <recommendedName>
        <fullName evidence="4">5-bromo-4-chloroindolyl phosphate hydrolysis protein</fullName>
    </recommendedName>
</protein>
<evidence type="ECO:0000256" key="1">
    <source>
        <dbReference type="SAM" id="Phobius"/>
    </source>
</evidence>
<evidence type="ECO:0000313" key="3">
    <source>
        <dbReference type="Proteomes" id="UP000287101"/>
    </source>
</evidence>
<dbReference type="Proteomes" id="UP000287101">
    <property type="component" value="Unassembled WGS sequence"/>
</dbReference>
<dbReference type="OrthoDB" id="2243657at2"/>
<accession>A0A430A687</accession>
<gene>
    <name evidence="2" type="ORF">CBF31_08430</name>
</gene>